<evidence type="ECO:0000256" key="9">
    <source>
        <dbReference type="ARBA" id="ARBA00023012"/>
    </source>
</evidence>
<dbReference type="Gene3D" id="3.30.565.10">
    <property type="entry name" value="Histidine kinase-like ATPase, C-terminal domain"/>
    <property type="match status" value="1"/>
</dbReference>
<feature type="domain" description="Histidine kinase" evidence="12">
    <location>
        <begin position="238"/>
        <end position="449"/>
    </location>
</feature>
<dbReference type="EC" id="2.7.13.3" evidence="3"/>
<keyword evidence="9" id="KW-0902">Two-component regulatory system</keyword>
<evidence type="ECO:0000256" key="4">
    <source>
        <dbReference type="ARBA" id="ARBA00022553"/>
    </source>
</evidence>
<gene>
    <name evidence="14" type="ORF">H9853_03535</name>
</gene>
<evidence type="ECO:0000313" key="15">
    <source>
        <dbReference type="Proteomes" id="UP000824156"/>
    </source>
</evidence>
<accession>A0A9D1W8B7</accession>
<dbReference type="PANTHER" id="PTHR45436">
    <property type="entry name" value="SENSOR HISTIDINE KINASE YKOH"/>
    <property type="match status" value="1"/>
</dbReference>
<protein>
    <recommendedName>
        <fullName evidence="3">histidine kinase</fullName>
        <ecNumber evidence="3">2.7.13.3</ecNumber>
    </recommendedName>
</protein>
<comment type="catalytic activity">
    <reaction evidence="1">
        <text>ATP + protein L-histidine = ADP + protein N-phospho-L-histidine.</text>
        <dbReference type="EC" id="2.7.13.3"/>
    </reaction>
</comment>
<dbReference type="PROSITE" id="PS50885">
    <property type="entry name" value="HAMP"/>
    <property type="match status" value="1"/>
</dbReference>
<evidence type="ECO:0000256" key="11">
    <source>
        <dbReference type="SAM" id="Phobius"/>
    </source>
</evidence>
<evidence type="ECO:0000259" key="12">
    <source>
        <dbReference type="PROSITE" id="PS50109"/>
    </source>
</evidence>
<dbReference type="SUPFAM" id="SSF55874">
    <property type="entry name" value="ATPase domain of HSP90 chaperone/DNA topoisomerase II/histidine kinase"/>
    <property type="match status" value="1"/>
</dbReference>
<dbReference type="InterPro" id="IPR003594">
    <property type="entry name" value="HATPase_dom"/>
</dbReference>
<dbReference type="InterPro" id="IPR003660">
    <property type="entry name" value="HAMP_dom"/>
</dbReference>
<dbReference type="InterPro" id="IPR003661">
    <property type="entry name" value="HisK_dim/P_dom"/>
</dbReference>
<organism evidence="14 15">
    <name type="scientific">Candidatus Sphingobacterium stercoripullorum</name>
    <dbReference type="NCBI Taxonomy" id="2838759"/>
    <lineage>
        <taxon>Bacteria</taxon>
        <taxon>Pseudomonadati</taxon>
        <taxon>Bacteroidota</taxon>
        <taxon>Sphingobacteriia</taxon>
        <taxon>Sphingobacteriales</taxon>
        <taxon>Sphingobacteriaceae</taxon>
        <taxon>Sphingobacterium</taxon>
    </lineage>
</organism>
<evidence type="ECO:0000313" key="14">
    <source>
        <dbReference type="EMBL" id="HIX54073.1"/>
    </source>
</evidence>
<evidence type="ECO:0000259" key="13">
    <source>
        <dbReference type="PROSITE" id="PS50885"/>
    </source>
</evidence>
<sequence length="449" mass="51989">MHIRNRFTLISSLIFGIIFTLAAVFIYWMFRQNAQRQLYKDLQKTCLISGIYYLEKDELTLNEHKQIKVQFEHLIQESMVAVIDMEDRIRYGSLVDEDNITQELLEEIRQRKQLSFHSEDFFYYGMFYHDNQGDFVVIVKESGQQFFNLMWQLAIVLLSVLGIGLMSIILLSIALSKIAYRPIRKVIEEVNTRNHENLTGSIPYSNTNDEIQELIESYNKLLSRVDNVFSAQKNFINYVSHEFKTPLTASAVGLEVFLQKERTNLEYQSMAQQTLENIYQLEGILTNLKLLAGVQSSPEARKTIRIDEILWAVIDQSTERYNVPVRVDMQVDDYQLLEVNGAETQLHIAFTNLIENAIKYSEEKPIDILFSEENNHLKILVIDYGKGILKEDLPFIKNAFYRGKNSRHIPGSGIGLSLTDLIFKHHNITLDIIPSSKGTKVTLTFPNKL</sequence>
<dbReference type="AlphaFoldDB" id="A0A9D1W8B7"/>
<feature type="transmembrane region" description="Helical" evidence="11">
    <location>
        <begin position="149"/>
        <end position="175"/>
    </location>
</feature>
<reference evidence="14" key="2">
    <citation type="submission" date="2021-04" db="EMBL/GenBank/DDBJ databases">
        <authorList>
            <person name="Gilroy R."/>
        </authorList>
    </citation>
    <scope>NUCLEOTIDE SEQUENCE</scope>
    <source>
        <strain evidence="14">1719</strain>
    </source>
</reference>
<keyword evidence="5" id="KW-0808">Transferase</keyword>
<keyword evidence="10 11" id="KW-0472">Membrane</keyword>
<dbReference type="Pfam" id="PF00512">
    <property type="entry name" value="HisKA"/>
    <property type="match status" value="1"/>
</dbReference>
<dbReference type="SUPFAM" id="SSF47384">
    <property type="entry name" value="Homodimeric domain of signal transducing histidine kinase"/>
    <property type="match status" value="1"/>
</dbReference>
<dbReference type="GO" id="GO:0000155">
    <property type="term" value="F:phosphorelay sensor kinase activity"/>
    <property type="evidence" value="ECO:0007669"/>
    <property type="project" value="InterPro"/>
</dbReference>
<name>A0A9D1W8B7_9SPHI</name>
<evidence type="ECO:0000256" key="6">
    <source>
        <dbReference type="ARBA" id="ARBA00022692"/>
    </source>
</evidence>
<evidence type="ECO:0000256" key="10">
    <source>
        <dbReference type="ARBA" id="ARBA00023136"/>
    </source>
</evidence>
<dbReference type="PANTHER" id="PTHR45436:SF15">
    <property type="entry name" value="SENSOR HISTIDINE KINASE CUSS"/>
    <property type="match status" value="1"/>
</dbReference>
<evidence type="ECO:0000256" key="1">
    <source>
        <dbReference type="ARBA" id="ARBA00000085"/>
    </source>
</evidence>
<keyword evidence="4" id="KW-0597">Phosphoprotein</keyword>
<keyword evidence="7 14" id="KW-0418">Kinase</keyword>
<keyword evidence="6 11" id="KW-0812">Transmembrane</keyword>
<reference evidence="14" key="1">
    <citation type="journal article" date="2021" name="PeerJ">
        <title>Extensive microbial diversity within the chicken gut microbiome revealed by metagenomics and culture.</title>
        <authorList>
            <person name="Gilroy R."/>
            <person name="Ravi A."/>
            <person name="Getino M."/>
            <person name="Pursley I."/>
            <person name="Horton D.L."/>
            <person name="Alikhan N.F."/>
            <person name="Baker D."/>
            <person name="Gharbi K."/>
            <person name="Hall N."/>
            <person name="Watson M."/>
            <person name="Adriaenssens E.M."/>
            <person name="Foster-Nyarko E."/>
            <person name="Jarju S."/>
            <person name="Secka A."/>
            <person name="Antonio M."/>
            <person name="Oren A."/>
            <person name="Chaudhuri R.R."/>
            <person name="La Ragione R."/>
            <person name="Hildebrand F."/>
            <person name="Pallen M.J."/>
        </authorList>
    </citation>
    <scope>NUCLEOTIDE SEQUENCE</scope>
    <source>
        <strain evidence="14">1719</strain>
    </source>
</reference>
<dbReference type="InterPro" id="IPR050428">
    <property type="entry name" value="TCS_sensor_his_kinase"/>
</dbReference>
<dbReference type="Proteomes" id="UP000824156">
    <property type="component" value="Unassembled WGS sequence"/>
</dbReference>
<dbReference type="CDD" id="cd00075">
    <property type="entry name" value="HATPase"/>
    <property type="match status" value="1"/>
</dbReference>
<dbReference type="Gene3D" id="1.10.287.130">
    <property type="match status" value="1"/>
</dbReference>
<feature type="transmembrane region" description="Helical" evidence="11">
    <location>
        <begin position="7"/>
        <end position="30"/>
    </location>
</feature>
<dbReference type="SMART" id="SM00387">
    <property type="entry name" value="HATPase_c"/>
    <property type="match status" value="1"/>
</dbReference>
<feature type="domain" description="HAMP" evidence="13">
    <location>
        <begin position="181"/>
        <end position="230"/>
    </location>
</feature>
<comment type="caution">
    <text evidence="14">The sequence shown here is derived from an EMBL/GenBank/DDBJ whole genome shotgun (WGS) entry which is preliminary data.</text>
</comment>
<dbReference type="SMART" id="SM00388">
    <property type="entry name" value="HisKA"/>
    <property type="match status" value="1"/>
</dbReference>
<evidence type="ECO:0000256" key="2">
    <source>
        <dbReference type="ARBA" id="ARBA00004141"/>
    </source>
</evidence>
<proteinExistence type="predicted"/>
<dbReference type="EMBL" id="DXEZ01000101">
    <property type="protein sequence ID" value="HIX54073.1"/>
    <property type="molecule type" value="Genomic_DNA"/>
</dbReference>
<keyword evidence="8 11" id="KW-1133">Transmembrane helix</keyword>
<evidence type="ECO:0000256" key="3">
    <source>
        <dbReference type="ARBA" id="ARBA00012438"/>
    </source>
</evidence>
<dbReference type="InterPro" id="IPR005467">
    <property type="entry name" value="His_kinase_dom"/>
</dbReference>
<evidence type="ECO:0000256" key="7">
    <source>
        <dbReference type="ARBA" id="ARBA00022777"/>
    </source>
</evidence>
<dbReference type="GO" id="GO:0005886">
    <property type="term" value="C:plasma membrane"/>
    <property type="evidence" value="ECO:0007669"/>
    <property type="project" value="TreeGrafter"/>
</dbReference>
<dbReference type="SUPFAM" id="SSF158472">
    <property type="entry name" value="HAMP domain-like"/>
    <property type="match status" value="1"/>
</dbReference>
<evidence type="ECO:0000256" key="5">
    <source>
        <dbReference type="ARBA" id="ARBA00022679"/>
    </source>
</evidence>
<dbReference type="Pfam" id="PF02518">
    <property type="entry name" value="HATPase_c"/>
    <property type="match status" value="1"/>
</dbReference>
<dbReference type="InterPro" id="IPR036097">
    <property type="entry name" value="HisK_dim/P_sf"/>
</dbReference>
<evidence type="ECO:0000256" key="8">
    <source>
        <dbReference type="ARBA" id="ARBA00022989"/>
    </source>
</evidence>
<dbReference type="PROSITE" id="PS50109">
    <property type="entry name" value="HIS_KIN"/>
    <property type="match status" value="1"/>
</dbReference>
<comment type="subcellular location">
    <subcellularLocation>
        <location evidence="2">Membrane</location>
        <topology evidence="2">Multi-pass membrane protein</topology>
    </subcellularLocation>
</comment>
<dbReference type="InterPro" id="IPR036890">
    <property type="entry name" value="HATPase_C_sf"/>
</dbReference>
<dbReference type="CDD" id="cd00082">
    <property type="entry name" value="HisKA"/>
    <property type="match status" value="1"/>
</dbReference>